<proteinExistence type="predicted"/>
<accession>A0ABC8R0X0</accession>
<reference evidence="1 2" key="1">
    <citation type="submission" date="2024-02" db="EMBL/GenBank/DDBJ databases">
        <authorList>
            <person name="Vignale AGUSTIN F."/>
            <person name="Sosa J E."/>
            <person name="Modenutti C."/>
        </authorList>
    </citation>
    <scope>NUCLEOTIDE SEQUENCE [LARGE SCALE GENOMIC DNA]</scope>
</reference>
<sequence>MDGDDKISGVANAVGNVIELDTVDYPGGMVAECVGGMEAECTGGVVAASVCSCWLLALPL</sequence>
<name>A0ABC8R0X0_9AQUA</name>
<organism evidence="1 2">
    <name type="scientific">Ilex paraguariensis</name>
    <name type="common">yerba mate</name>
    <dbReference type="NCBI Taxonomy" id="185542"/>
    <lineage>
        <taxon>Eukaryota</taxon>
        <taxon>Viridiplantae</taxon>
        <taxon>Streptophyta</taxon>
        <taxon>Embryophyta</taxon>
        <taxon>Tracheophyta</taxon>
        <taxon>Spermatophyta</taxon>
        <taxon>Magnoliopsida</taxon>
        <taxon>eudicotyledons</taxon>
        <taxon>Gunneridae</taxon>
        <taxon>Pentapetalae</taxon>
        <taxon>asterids</taxon>
        <taxon>campanulids</taxon>
        <taxon>Aquifoliales</taxon>
        <taxon>Aquifoliaceae</taxon>
        <taxon>Ilex</taxon>
    </lineage>
</organism>
<comment type="caution">
    <text evidence="1">The sequence shown here is derived from an EMBL/GenBank/DDBJ whole genome shotgun (WGS) entry which is preliminary data.</text>
</comment>
<protein>
    <submittedName>
        <fullName evidence="1">Uncharacterized protein</fullName>
    </submittedName>
</protein>
<dbReference type="AlphaFoldDB" id="A0ABC8R0X0"/>
<feature type="non-terminal residue" evidence="1">
    <location>
        <position position="60"/>
    </location>
</feature>
<evidence type="ECO:0000313" key="2">
    <source>
        <dbReference type="Proteomes" id="UP001642360"/>
    </source>
</evidence>
<dbReference type="EMBL" id="CAUOFW020000764">
    <property type="protein sequence ID" value="CAK9136584.1"/>
    <property type="molecule type" value="Genomic_DNA"/>
</dbReference>
<gene>
    <name evidence="1" type="ORF">ILEXP_LOCUS3577</name>
</gene>
<evidence type="ECO:0000313" key="1">
    <source>
        <dbReference type="EMBL" id="CAK9136584.1"/>
    </source>
</evidence>
<keyword evidence="2" id="KW-1185">Reference proteome</keyword>
<dbReference type="Proteomes" id="UP001642360">
    <property type="component" value="Unassembled WGS sequence"/>
</dbReference>